<dbReference type="PANTHER" id="PTHR33266">
    <property type="entry name" value="CHROMOSOME 15, WHOLE GENOME SHOTGUN SEQUENCE"/>
    <property type="match status" value="1"/>
</dbReference>
<dbReference type="STRING" id="1408163.A0A0F4Z4Y6"/>
<protein>
    <submittedName>
        <fullName evidence="2">Uncharacterized protein</fullName>
    </submittedName>
</protein>
<gene>
    <name evidence="2" type="ORF">T310_0328</name>
</gene>
<reference evidence="2 3" key="1">
    <citation type="submission" date="2015-04" db="EMBL/GenBank/DDBJ databases">
        <authorList>
            <person name="Heijne W.H."/>
            <person name="Fedorova N.D."/>
            <person name="Nierman W.C."/>
            <person name="Vollebregt A.W."/>
            <person name="Zhao Z."/>
            <person name="Wu L."/>
            <person name="Kumar M."/>
            <person name="Stam H."/>
            <person name="van den Berg M.A."/>
            <person name="Pel H.J."/>
        </authorList>
    </citation>
    <scope>NUCLEOTIDE SEQUENCE [LARGE SCALE GENOMIC DNA]</scope>
    <source>
        <strain evidence="2 3">CBS 393.64</strain>
    </source>
</reference>
<comment type="caution">
    <text evidence="2">The sequence shown here is derived from an EMBL/GenBank/DDBJ whole genome shotgun (WGS) entry which is preliminary data.</text>
</comment>
<evidence type="ECO:0000256" key="1">
    <source>
        <dbReference type="SAM" id="MobiDB-lite"/>
    </source>
</evidence>
<evidence type="ECO:0000313" key="3">
    <source>
        <dbReference type="Proteomes" id="UP000053958"/>
    </source>
</evidence>
<feature type="region of interest" description="Disordered" evidence="1">
    <location>
        <begin position="618"/>
        <end position="638"/>
    </location>
</feature>
<dbReference type="PANTHER" id="PTHR33266:SF1">
    <property type="entry name" value="F-BOX DOMAIN-CONTAINING PROTEIN"/>
    <property type="match status" value="1"/>
</dbReference>
<dbReference type="EMBL" id="LASV01000016">
    <property type="protein sequence ID" value="KKA25599.1"/>
    <property type="molecule type" value="Genomic_DNA"/>
</dbReference>
<name>A0A0F4Z4Y6_RASE3</name>
<feature type="compositionally biased region" description="Low complexity" evidence="1">
    <location>
        <begin position="623"/>
        <end position="635"/>
    </location>
</feature>
<feature type="compositionally biased region" description="Basic and acidic residues" evidence="1">
    <location>
        <begin position="16"/>
        <end position="31"/>
    </location>
</feature>
<dbReference type="Proteomes" id="UP000053958">
    <property type="component" value="Unassembled WGS sequence"/>
</dbReference>
<dbReference type="OrthoDB" id="4472346at2759"/>
<sequence length="719" mass="82621">MASEQAKPRTPKRPISSHEVEDSAEGKFPRLDPEISSRKVGQFNWRECRDFTEFVKAAKMHQVHASSKKIEFEDSGCALPQFILKQATKYLRDVQVELMEKGYTGIEWMNLPPSGPTEPTQHDQVVSIYFECLEIFPFVRELDLEKYYEALQRWFPLRSPPSQGFVNADVVIDAFHRDPKPGRDITSTIYQQIYNYYSDFDSAIHLAPYTSIVGPSGIGKSFVVEQIAREHLHVKLCREMGITPMEFFELQAAGSLRRLRSGEPGFNYQTYLNQILDGYEDKTKKVFGDILGPLRGTIKDPRAVESIEELAPKPGNPEAVVCLDQARHLLSEMNREVELLEEPDMRFTAFIRATRHQTSVQRPIDGHNTDNNRFFALLLDTTSRVSSFAPPREHDPTKFLRREELFPPIYQIHTFDLLKRNPDRVLKLEKTIDVKALFCLGRPMWGAYLEAGQSLKAVQRLALEDWWWPEYKQLESIMSNRLQSCMEEDSELKRLWTDGYVFFNHFERFEEDPNEDSVRLAYRRRMGIICPLGYKGCDLIIPVALPEDNSLSYFVVQVKNRRDSSLTDCLRDEASSALKSAVQLLPKTSGYVSKLMSLRCREDQNKIELAYPKLCPEQQPNTRRSAARSLGGSSSEPQLLYDWDEEPRRVLLVATGIDLQLYPGIGFASNPEEEPESKEIVGILRRVLHCTSDVMTDRKTAYHGNLSDYCKGKTRSDVN</sequence>
<dbReference type="GeneID" id="25312383"/>
<dbReference type="AlphaFoldDB" id="A0A0F4Z4Y6"/>
<organism evidence="2 3">
    <name type="scientific">Rasamsonia emersonii (strain ATCC 16479 / CBS 393.64 / IMI 116815)</name>
    <dbReference type="NCBI Taxonomy" id="1408163"/>
    <lineage>
        <taxon>Eukaryota</taxon>
        <taxon>Fungi</taxon>
        <taxon>Dikarya</taxon>
        <taxon>Ascomycota</taxon>
        <taxon>Pezizomycotina</taxon>
        <taxon>Eurotiomycetes</taxon>
        <taxon>Eurotiomycetidae</taxon>
        <taxon>Eurotiales</taxon>
        <taxon>Trichocomaceae</taxon>
        <taxon>Rasamsonia</taxon>
    </lineage>
</organism>
<keyword evidence="3" id="KW-1185">Reference proteome</keyword>
<evidence type="ECO:0000313" key="2">
    <source>
        <dbReference type="EMBL" id="KKA25599.1"/>
    </source>
</evidence>
<feature type="region of interest" description="Disordered" evidence="1">
    <location>
        <begin position="1"/>
        <end position="31"/>
    </location>
</feature>
<accession>A0A0F4Z4Y6</accession>
<proteinExistence type="predicted"/>
<dbReference type="RefSeq" id="XP_013332211.1">
    <property type="nucleotide sequence ID" value="XM_013476757.1"/>
</dbReference>